<evidence type="ECO:0000313" key="1">
    <source>
        <dbReference type="EMBL" id="GBO22352.1"/>
    </source>
</evidence>
<comment type="caution">
    <text evidence="1">The sequence shown here is derived from an EMBL/GenBank/DDBJ whole genome shotgun (WGS) entry which is preliminary data.</text>
</comment>
<dbReference type="AlphaFoldDB" id="A0A4Y2VCT5"/>
<keyword evidence="2" id="KW-1185">Reference proteome</keyword>
<organism evidence="1 2">
    <name type="scientific">Araneus ventricosus</name>
    <name type="common">Orbweaver spider</name>
    <name type="synonym">Epeira ventricosa</name>
    <dbReference type="NCBI Taxonomy" id="182803"/>
    <lineage>
        <taxon>Eukaryota</taxon>
        <taxon>Metazoa</taxon>
        <taxon>Ecdysozoa</taxon>
        <taxon>Arthropoda</taxon>
        <taxon>Chelicerata</taxon>
        <taxon>Arachnida</taxon>
        <taxon>Araneae</taxon>
        <taxon>Araneomorphae</taxon>
        <taxon>Entelegynae</taxon>
        <taxon>Araneoidea</taxon>
        <taxon>Araneidae</taxon>
        <taxon>Araneus</taxon>
    </lineage>
</organism>
<gene>
    <name evidence="1" type="ORF">AVEN_69037_1</name>
</gene>
<protein>
    <submittedName>
        <fullName evidence="1">Uncharacterized protein</fullName>
    </submittedName>
</protein>
<reference evidence="1 2" key="1">
    <citation type="journal article" date="2019" name="Sci. Rep.">
        <title>Orb-weaving spider Araneus ventricosus genome elucidates the spidroin gene catalogue.</title>
        <authorList>
            <person name="Kono N."/>
            <person name="Nakamura H."/>
            <person name="Ohtoshi R."/>
            <person name="Moran D.A.P."/>
            <person name="Shinohara A."/>
            <person name="Yoshida Y."/>
            <person name="Fujiwara M."/>
            <person name="Mori M."/>
            <person name="Tomita M."/>
            <person name="Arakawa K."/>
        </authorList>
    </citation>
    <scope>NUCLEOTIDE SEQUENCE [LARGE SCALE GENOMIC DNA]</scope>
</reference>
<dbReference type="OrthoDB" id="8197228at2759"/>
<dbReference type="Proteomes" id="UP000499080">
    <property type="component" value="Unassembled WGS sequence"/>
</dbReference>
<sequence>MEVKEAIGFNPANVGLIEENGVAHGLSYQYNGNGSSKVKLLISPSYQSKTYECDTRVDIAKEFKVQLSPTLIEDSADLDKIGIIFPTEEMNREGKCVKGLTFNTYEIKHLTNAPSVEYLGKVKLQKNINIGSPANDGNNYFQPKAVKIGNGDVIVIVPNLKEQILVSWYLE</sequence>
<evidence type="ECO:0000313" key="2">
    <source>
        <dbReference type="Proteomes" id="UP000499080"/>
    </source>
</evidence>
<accession>A0A4Y2VCT5</accession>
<name>A0A4Y2VCT5_ARAVE</name>
<dbReference type="EMBL" id="BGPR01045446">
    <property type="protein sequence ID" value="GBO22352.1"/>
    <property type="molecule type" value="Genomic_DNA"/>
</dbReference>
<proteinExistence type="predicted"/>